<accession>A0ABR8AM44</accession>
<sequence>MNYLLRKIVFWLIATPLVAVLTAFEVKAQITPANDGTNTIITPNGNRIDITGGQFSGDKANLFHSFQRFGLDSGQIANFLSNPEIRNIVGRVTGGDVSVINGLIRVSGGNSHLFLMNPAGIIFGSNAQLNVPGSFTATTANGIKFGSQWFNAAGFNDYATLIGNPSNFAFTMGQPGAIVNAGELAVGTGQNLNLLGGTVVNTGKLTAPEGKILVNAVPGENLVRLSIPGNVLSLEIEPITQGGNLPNNWPIPVNALPKLLTTGVKGLNLGVTANADGTLQLPNSNLQNNAQTNVSIPATPGTTIASGSFDVSGKTGGSVDILGNRVGLVAAKVNASGTNGGGNVRIGGDYQGKGSVPNALRTFVSSNSVINADALSSGDGGRIIVWADETTGFYGNSRARGGNLFGNGGFIEISGKKNLAFSGNADVGASAGKLGTVLFDPQDINIVAGSGREDAQLNANAPNQNDPLGAIFFADGDGLDFQIGSTRLESITGNIILQANRDINFNAPINISAAGVGLTAEAKNNINVNSNITTNGGDVNLRSDGALTIFGRPVVINTNGGSFTAVANGNNTVNYGISLNSTIIDAGSGNINLTGIGGTTASSNAGIILQGSELRTTGAGTITLKGTGGDSGGGISMSLGSKVSSVDGDISITGVGNGTGEGNDGITLIRNAVVESTGRGNITLDGTGSKDGTARYNRGIVIGDLDSVQSTGSGNITIIGNGGKGTDQVLGVEIQGNVSSVDGNIKVTGTAGNGSGSGQTGILLNSSASVKSAGTGNITLEGIGGTGNISGNGNSSWGIQIGLTAGATISSVDGDITLKGQGGDGSNEGIVLGTGSNQGNGSLIESTGKGNITLEGTGGDGTVGSHGIQLGSDTVTSGVSTIRSNDGNITLTGIAGNGSEKKNGIYNYVNSIVESVGQGSISLTGTGTNGAEGIFYKSGSINSNGNGNIVLTGDARFDTPLTLRANTINHTGGTLFGNGNFPFILEANEITVGNIVNPGQPITITSQNNINTGNLDSSSTTGNGGAINLSANGNITTGSILYGSGAGLGGGSLTVNTPNTIDFSAGILPQGADTILGNVTAPNNVLLPNSFNTGGGSFNLALSRDFNLLSSVVTGGGNFSLTSPSTLTVSNPITTSGGNINLQGTTINAPATLDSSNTIGNGGLISLIARDSITADIINSSSAISNGGNVTIDPQRDVQVTYINAQGGTNGTGGNVDITTQRLFRATGTFTDQNGINASISTAGGNGGGSAIIRHGGGQRFIRFSVGNASRNGTAGAITTGDGNSIIPIQSFLGPYSQGDIGLVTTPASEIECKVASCELPKPQNIDPNIARNLVANLNNNQLQDQWTFRSSPELGFTEQFETKLGLSPAKAISLEEAQNMLTNIESNTSNAKNGTIGAKPAIIYITFVPPSKPGGVQTEPKLLPESKQEKTIWQFNAQGVNANNQSENSDECPKGKENYQLQLLIVTSQGSPVRKSIEATCSEVVNAALHFGNLIGDSSNKEESYIPLANKLYKWIIGDLIQDLKQKNINNLVFIPDAKLRSLPFAALSVSEDPEKPHYLVEDYSIGLMPSLSLTDTRYENIKKFQVLAMGSSQFTDADPLPTVPLLLDNITNDLWKGKKLPEEQFTIENLRSERRSFRIVHLATHASFEAGINSLNKSYIQFSGNERLTLNQIGEVEFNNPVAELLVLDACQTILGNEDSELGFAGLAAKAGVKSALGSLWKVNPFGTLALFSEFYRQLNLKEVTYKAEALRRAQIAVLKGDVRYENGKLRLTEDKQFQIDLDLQPGIIDHKMRHPYYWASFTMVGSPW</sequence>
<dbReference type="Proteomes" id="UP000658514">
    <property type="component" value="Unassembled WGS sequence"/>
</dbReference>
<dbReference type="EMBL" id="JACJQH010000104">
    <property type="protein sequence ID" value="MBD2200699.1"/>
    <property type="molecule type" value="Genomic_DNA"/>
</dbReference>
<organism evidence="2 3">
    <name type="scientific">Calothrix parietina FACHB-288</name>
    <dbReference type="NCBI Taxonomy" id="2692896"/>
    <lineage>
        <taxon>Bacteria</taxon>
        <taxon>Bacillati</taxon>
        <taxon>Cyanobacteriota</taxon>
        <taxon>Cyanophyceae</taxon>
        <taxon>Nostocales</taxon>
        <taxon>Calotrichaceae</taxon>
        <taxon>Calothrix</taxon>
    </lineage>
</organism>
<dbReference type="InterPro" id="IPR008638">
    <property type="entry name" value="FhaB/CdiA-like_TPS"/>
</dbReference>
<dbReference type="Pfam" id="PF12770">
    <property type="entry name" value="CHAT"/>
    <property type="match status" value="1"/>
</dbReference>
<dbReference type="SUPFAM" id="SSF51126">
    <property type="entry name" value="Pectin lyase-like"/>
    <property type="match status" value="1"/>
</dbReference>
<keyword evidence="3" id="KW-1185">Reference proteome</keyword>
<comment type="caution">
    <text evidence="2">The sequence shown here is derived from an EMBL/GenBank/DDBJ whole genome shotgun (WGS) entry which is preliminary data.</text>
</comment>
<evidence type="ECO:0000259" key="1">
    <source>
        <dbReference type="SMART" id="SM00912"/>
    </source>
</evidence>
<dbReference type="InterPro" id="IPR012334">
    <property type="entry name" value="Pectin_lyas_fold"/>
</dbReference>
<evidence type="ECO:0000313" key="3">
    <source>
        <dbReference type="Proteomes" id="UP000658514"/>
    </source>
</evidence>
<evidence type="ECO:0000313" key="2">
    <source>
        <dbReference type="EMBL" id="MBD2200699.1"/>
    </source>
</evidence>
<feature type="domain" description="Filamentous haemagglutinin FhaB/tRNA nuclease CdiA-like TPS" evidence="1">
    <location>
        <begin position="32"/>
        <end position="146"/>
    </location>
</feature>
<reference evidence="2 3" key="1">
    <citation type="journal article" date="2020" name="ISME J.">
        <title>Comparative genomics reveals insights into cyanobacterial evolution and habitat adaptation.</title>
        <authorList>
            <person name="Chen M.Y."/>
            <person name="Teng W.K."/>
            <person name="Zhao L."/>
            <person name="Hu C.X."/>
            <person name="Zhou Y.K."/>
            <person name="Han B.P."/>
            <person name="Song L.R."/>
            <person name="Shu W.S."/>
        </authorList>
    </citation>
    <scope>NUCLEOTIDE SEQUENCE [LARGE SCALE GENOMIC DNA]</scope>
    <source>
        <strain evidence="2 3">FACHB-288</strain>
    </source>
</reference>
<dbReference type="InterPro" id="IPR024983">
    <property type="entry name" value="CHAT_dom"/>
</dbReference>
<dbReference type="Pfam" id="PF05860">
    <property type="entry name" value="TPS"/>
    <property type="match status" value="1"/>
</dbReference>
<dbReference type="SMART" id="SM00912">
    <property type="entry name" value="Haemagg_act"/>
    <property type="match status" value="1"/>
</dbReference>
<protein>
    <submittedName>
        <fullName evidence="2">CHAT domain-containing protein</fullName>
    </submittedName>
</protein>
<dbReference type="RefSeq" id="WP_190551870.1">
    <property type="nucleotide sequence ID" value="NZ_CAWPNO010000007.1"/>
</dbReference>
<dbReference type="InterPro" id="IPR011050">
    <property type="entry name" value="Pectin_lyase_fold/virulence"/>
</dbReference>
<dbReference type="Gene3D" id="2.160.20.10">
    <property type="entry name" value="Single-stranded right-handed beta-helix, Pectin lyase-like"/>
    <property type="match status" value="1"/>
</dbReference>
<name>A0ABR8AM44_9CYAN</name>
<dbReference type="NCBIfam" id="TIGR01901">
    <property type="entry name" value="adhes_NPXG"/>
    <property type="match status" value="1"/>
</dbReference>
<gene>
    <name evidence="2" type="ORF">H6G24_35535</name>
</gene>
<proteinExistence type="predicted"/>